<dbReference type="OrthoDB" id="2571862at2759"/>
<feature type="compositionally biased region" description="Basic and acidic residues" evidence="1">
    <location>
        <begin position="307"/>
        <end position="323"/>
    </location>
</feature>
<sequence>MSLPRVAEPHTPDVSGLSIGLALTPPSVTGKRVREEDWHPAELDILKMILARPPRDDLHYPPGALPPPDVLDELATFIIVTYRHASVAMEDSSEPSPSGLPRSESESDMSDDADASFSTDSGYPLRAEGWPHTWEETRLMLTHLALEDTRWAADRDHTKLSRKERLARRNQLKRTDSRDSLSELSGSESDLERREREKLSRAQRLSNTLQASAREPSAPQAPPPLSRAVSLGGPSSAPQSRPVPTHSQGALGLGGLGLGMPMRRGGSARSMSSTGSQRRPSLLARGRSFTAQDLEDELASQQSAAAAERERLEREREQRESKRDRGRSKRKGSDTEEDEPISPAALPPPLPPSSGQPRLIRSLSEMSRPRASVPLNTRPGSEEPKGSPPMRGPLSFGPALDALGYPRIAPAPAPAMLPERRRSRRPTGPTLAMTAMAGAAALRSPSSNGSPLPSPIIEPNAGPLRSPFEERGGNPFH</sequence>
<name>K1WFK3_TRIAC</name>
<feature type="region of interest" description="Disordered" evidence="1">
    <location>
        <begin position="88"/>
        <end position="126"/>
    </location>
</feature>
<protein>
    <submittedName>
        <fullName evidence="2">Uncharacterized protein</fullName>
    </submittedName>
</protein>
<dbReference type="eggNOG" id="ENOG502RBH6">
    <property type="taxonomic scope" value="Eukaryota"/>
</dbReference>
<evidence type="ECO:0000313" key="2">
    <source>
        <dbReference type="EMBL" id="EKD00354.1"/>
    </source>
</evidence>
<dbReference type="Proteomes" id="UP000006757">
    <property type="component" value="Unassembled WGS sequence"/>
</dbReference>
<dbReference type="InParanoid" id="K1WFK3"/>
<dbReference type="AlphaFoldDB" id="K1WFK3"/>
<proteinExistence type="predicted"/>
<feature type="compositionally biased region" description="Basic and acidic residues" evidence="1">
    <location>
        <begin position="155"/>
        <end position="164"/>
    </location>
</feature>
<feature type="compositionally biased region" description="Pro residues" evidence="1">
    <location>
        <begin position="345"/>
        <end position="354"/>
    </location>
</feature>
<keyword evidence="3" id="KW-1185">Reference proteome</keyword>
<evidence type="ECO:0000256" key="1">
    <source>
        <dbReference type="SAM" id="MobiDB-lite"/>
    </source>
</evidence>
<evidence type="ECO:0000313" key="3">
    <source>
        <dbReference type="Proteomes" id="UP000006757"/>
    </source>
</evidence>
<feature type="compositionally biased region" description="Basic and acidic residues" evidence="1">
    <location>
        <begin position="467"/>
        <end position="477"/>
    </location>
</feature>
<comment type="caution">
    <text evidence="2">The sequence shown here is derived from an EMBL/GenBank/DDBJ whole genome shotgun (WGS) entry which is preliminary data.</text>
</comment>
<organism evidence="2 3">
    <name type="scientific">Trichosporon asahii var. asahii (strain CBS 8904)</name>
    <name type="common">Yeast</name>
    <dbReference type="NCBI Taxonomy" id="1220162"/>
    <lineage>
        <taxon>Eukaryota</taxon>
        <taxon>Fungi</taxon>
        <taxon>Dikarya</taxon>
        <taxon>Basidiomycota</taxon>
        <taxon>Agaricomycotina</taxon>
        <taxon>Tremellomycetes</taxon>
        <taxon>Trichosporonales</taxon>
        <taxon>Trichosporonaceae</taxon>
        <taxon>Trichosporon</taxon>
    </lineage>
</organism>
<dbReference type="HOGENOM" id="CLU_572652_0_0_1"/>
<feature type="compositionally biased region" description="Basic and acidic residues" evidence="1">
    <location>
        <begin position="190"/>
        <end position="200"/>
    </location>
</feature>
<feature type="compositionally biased region" description="Low complexity" evidence="1">
    <location>
        <begin position="426"/>
        <end position="451"/>
    </location>
</feature>
<accession>K1WFK3</accession>
<feature type="region of interest" description="Disordered" evidence="1">
    <location>
        <begin position="155"/>
        <end position="477"/>
    </location>
</feature>
<gene>
    <name evidence="2" type="ORF">A1Q2_05323</name>
</gene>
<feature type="compositionally biased region" description="Low complexity" evidence="1">
    <location>
        <begin position="259"/>
        <end position="278"/>
    </location>
</feature>
<feature type="region of interest" description="Disordered" evidence="1">
    <location>
        <begin position="1"/>
        <end position="21"/>
    </location>
</feature>
<dbReference type="EMBL" id="AMBO01000343">
    <property type="protein sequence ID" value="EKD00354.1"/>
    <property type="molecule type" value="Genomic_DNA"/>
</dbReference>
<reference evidence="2 3" key="1">
    <citation type="journal article" date="2012" name="Eukaryot. Cell">
        <title>Genome sequence of the Trichosporon asahii environmental strain CBS 8904.</title>
        <authorList>
            <person name="Yang R.Y."/>
            <person name="Li H.T."/>
            <person name="Zhu H."/>
            <person name="Zhou G.P."/>
            <person name="Wang M."/>
            <person name="Wang L."/>
        </authorList>
    </citation>
    <scope>NUCLEOTIDE SEQUENCE [LARGE SCALE GENOMIC DNA]</scope>
    <source>
        <strain evidence="2 3">CBS 8904</strain>
    </source>
</reference>